<keyword evidence="3" id="KW-1133">Transmembrane helix</keyword>
<sequence length="737" mass="82144">MSTTDKKITAKKLPSLLKKAYSEKQLENKLLKKLYIAGDREFMSSYFVSDSKQPNKKSIRQNTELNKADFIRLKLLAKQIKKQGLRVKFIPLAAVLIFIVSLCAVVLLFKDSLVKSALIHVLQNAAGAKTEIGFVHVGILDSVLTVKNLRVADKNNPMKNIFEAQKIEADFNLTQLLKRRFVCENLEVSGMAFATERQTSGALSKREQKKQSKRTAKAGSKKSGSVAALIEQKKDTALDATKQTITRVFEKFDPKMLIDDAQKDLRSPQVAQKAREQIESVLSTWENRPEQLEKSVSDFSQSVQKLIERDYKKITNIGELQIAFEELNRAAQDGKTVSQQVQSAVSDIKKDGQAVRRFAKETADALKYDTSVIAERINKVRSFKTDDGKNLISQSITSVICSILGKYYPYAQTAVDTLVTISRNSAHGKNKDRTKKTKRSSTPLHRLQGRTIEFGSRYPSFLIERVYASGTGFEAQLNDISNDPDMWGKPAALSAKLDEKAVNGTERLHTVNAIVNTGEKTDYPLIHLTYEGTGYKLFWKNTEQLPGIPSLNGTAALHSDFEAFKAGGFAAKTALRITDMDVSSGAFEPEFVWRIYNRSLASIRKMELGINAAVSADLEFDVDVVSDADSVFQNALKNGINEELTQIKRTAIKTAQAELEKYTGSVNEKLSDFNVIEKNILKRQTELTGLQNELEERKNEIKKRIERGALNVLKSAAAETSGDIQDTAATLKGLFGR</sequence>
<keyword evidence="3" id="KW-0472">Membrane</keyword>
<dbReference type="NCBIfam" id="TIGR03545">
    <property type="entry name" value="TIGR03545 family protein"/>
    <property type="match status" value="1"/>
</dbReference>
<evidence type="ECO:0000256" key="3">
    <source>
        <dbReference type="SAM" id="Phobius"/>
    </source>
</evidence>
<reference evidence="4 5" key="1">
    <citation type="submission" date="2013-08" db="EMBL/GenBank/DDBJ databases">
        <authorList>
            <person name="Weinstock G."/>
            <person name="Sodergren E."/>
            <person name="Wylie T."/>
            <person name="Fulton L."/>
            <person name="Fulton R."/>
            <person name="Fronick C."/>
            <person name="O'Laughlin M."/>
            <person name="Godfrey J."/>
            <person name="Miner T."/>
            <person name="Herter B."/>
            <person name="Appelbaum E."/>
            <person name="Cordes M."/>
            <person name="Lek S."/>
            <person name="Wollam A."/>
            <person name="Pepin K.H."/>
            <person name="Palsikar V.B."/>
            <person name="Mitreva M."/>
            <person name="Wilson R.K."/>
        </authorList>
    </citation>
    <scope>NUCLEOTIDE SEQUENCE [LARGE SCALE GENOMIC DNA]</scope>
    <source>
        <strain evidence="4 5">ATCC 700332</strain>
    </source>
</reference>
<proteinExistence type="predicted"/>
<keyword evidence="5" id="KW-1185">Reference proteome</keyword>
<gene>
    <name evidence="4" type="ORF">HMPREF9193_00711</name>
</gene>
<dbReference type="InterPro" id="IPR019934">
    <property type="entry name" value="CHP03545"/>
</dbReference>
<name>A0ABN0P071_TRELE</name>
<keyword evidence="1" id="KW-0175">Coiled coil</keyword>
<evidence type="ECO:0000313" key="4">
    <source>
        <dbReference type="EMBL" id="ERJ93622.1"/>
    </source>
</evidence>
<evidence type="ECO:0000256" key="2">
    <source>
        <dbReference type="SAM" id="MobiDB-lite"/>
    </source>
</evidence>
<protein>
    <submittedName>
        <fullName evidence="4">TIGR03545 family protein</fullName>
    </submittedName>
</protein>
<feature type="compositionally biased region" description="Basic residues" evidence="2">
    <location>
        <begin position="211"/>
        <end position="220"/>
    </location>
</feature>
<evidence type="ECO:0000256" key="1">
    <source>
        <dbReference type="SAM" id="Coils"/>
    </source>
</evidence>
<dbReference type="Proteomes" id="UP000016649">
    <property type="component" value="Unassembled WGS sequence"/>
</dbReference>
<feature type="coiled-coil region" evidence="1">
    <location>
        <begin position="680"/>
        <end position="711"/>
    </location>
</feature>
<accession>A0ABN0P071</accession>
<feature type="region of interest" description="Disordered" evidence="2">
    <location>
        <begin position="199"/>
        <end position="224"/>
    </location>
</feature>
<dbReference type="EMBL" id="AWVH01000023">
    <property type="protein sequence ID" value="ERJ93622.1"/>
    <property type="molecule type" value="Genomic_DNA"/>
</dbReference>
<organism evidence="4 5">
    <name type="scientific">Treponema lecithinolyticum ATCC 700332</name>
    <dbReference type="NCBI Taxonomy" id="1321815"/>
    <lineage>
        <taxon>Bacteria</taxon>
        <taxon>Pseudomonadati</taxon>
        <taxon>Spirochaetota</taxon>
        <taxon>Spirochaetia</taxon>
        <taxon>Spirochaetales</taxon>
        <taxon>Treponemataceae</taxon>
        <taxon>Treponema</taxon>
    </lineage>
</organism>
<feature type="transmembrane region" description="Helical" evidence="3">
    <location>
        <begin position="89"/>
        <end position="109"/>
    </location>
</feature>
<comment type="caution">
    <text evidence="4">The sequence shown here is derived from an EMBL/GenBank/DDBJ whole genome shotgun (WGS) entry which is preliminary data.</text>
</comment>
<keyword evidence="3" id="KW-0812">Transmembrane</keyword>
<dbReference type="RefSeq" id="WP_021686935.1">
    <property type="nucleotide sequence ID" value="NZ_KI260564.1"/>
</dbReference>
<evidence type="ECO:0000313" key="5">
    <source>
        <dbReference type="Proteomes" id="UP000016649"/>
    </source>
</evidence>